<reference evidence="2 3" key="1">
    <citation type="submission" date="2018-11" db="EMBL/GenBank/DDBJ databases">
        <title>Draft genome sequence of Cellulomonas takizawaensis strain TKZ-21.</title>
        <authorList>
            <person name="Yamamura H."/>
            <person name="Hayashi T."/>
            <person name="Hamada M."/>
            <person name="Serisawa Y."/>
            <person name="Matsuyama K."/>
            <person name="Nakagawa Y."/>
            <person name="Otoguro M."/>
            <person name="Yanagida F."/>
            <person name="Hayakawa M."/>
        </authorList>
    </citation>
    <scope>NUCLEOTIDE SEQUENCE [LARGE SCALE GENOMIC DNA]</scope>
    <source>
        <strain evidence="2 3">TKZ-21</strain>
    </source>
</reference>
<evidence type="ECO:0000313" key="2">
    <source>
        <dbReference type="EMBL" id="GCD19669.1"/>
    </source>
</evidence>
<organism evidence="2 3">
    <name type="scientific">Cellulomonas algicola</name>
    <dbReference type="NCBI Taxonomy" id="2071633"/>
    <lineage>
        <taxon>Bacteria</taxon>
        <taxon>Bacillati</taxon>
        <taxon>Actinomycetota</taxon>
        <taxon>Actinomycetes</taxon>
        <taxon>Micrococcales</taxon>
        <taxon>Cellulomonadaceae</taxon>
        <taxon>Cellulomonas</taxon>
    </lineage>
</organism>
<sequence length="214" mass="22492">MHDDLPAVEVRVPERGSDVQDRAGGERPELVERDPALQVGEREGEERGVGRDDRERRVPVHRAAGAEGEHDEALPGEPVEGLGLHGREVGAVDVAVARLVGGQVVGDPHAVGVAAAQVVLGVVDREPVGAADDVRLLHGLAVDVVDDVEPRAAVGSEGERVELVARRGDDHVGRVEDVAHGGREAERPQGVRGRDVDCHGSSRPCASAGRIARS</sequence>
<gene>
    <name evidence="2" type="ORF">CTKZ_12310</name>
</gene>
<protein>
    <submittedName>
        <fullName evidence="2">Uncharacterized protein</fullName>
    </submittedName>
</protein>
<feature type="region of interest" description="Disordered" evidence="1">
    <location>
        <begin position="1"/>
        <end position="80"/>
    </location>
</feature>
<evidence type="ECO:0000313" key="3">
    <source>
        <dbReference type="Proteomes" id="UP000288246"/>
    </source>
</evidence>
<proteinExistence type="predicted"/>
<feature type="compositionally biased region" description="Basic and acidic residues" evidence="1">
    <location>
        <begin position="177"/>
        <end position="200"/>
    </location>
</feature>
<feature type="region of interest" description="Disordered" evidence="1">
    <location>
        <begin position="177"/>
        <end position="214"/>
    </location>
</feature>
<accession>A0A401UY98</accession>
<name>A0A401UY98_9CELL</name>
<evidence type="ECO:0000256" key="1">
    <source>
        <dbReference type="SAM" id="MobiDB-lite"/>
    </source>
</evidence>
<dbReference type="EMBL" id="BHYL01000086">
    <property type="protein sequence ID" value="GCD19669.1"/>
    <property type="molecule type" value="Genomic_DNA"/>
</dbReference>
<dbReference type="Proteomes" id="UP000288246">
    <property type="component" value="Unassembled WGS sequence"/>
</dbReference>
<dbReference type="AlphaFoldDB" id="A0A401UY98"/>
<comment type="caution">
    <text evidence="2">The sequence shown here is derived from an EMBL/GenBank/DDBJ whole genome shotgun (WGS) entry which is preliminary data.</text>
</comment>
<keyword evidence="3" id="KW-1185">Reference proteome</keyword>
<feature type="compositionally biased region" description="Basic and acidic residues" evidence="1">
    <location>
        <begin position="1"/>
        <end position="58"/>
    </location>
</feature>